<sequence>MERRGAWLGVWVKSGADRSGVRGRRVVCEMGMMKESSLPGHAWPLRARTEVKYPLQKNIVRFVMGHPRKNVPCVQLRDSDAAEFAIVVEAGAMSECIAIRDGFCEEWIDVEYEDIEQLEIMFRVQKSGVEIGRLAILGTDLRERQGSLRKPLMENIVIGYLTIDYLVVTNLPAAAMARVEDGISNVRPPRFVGHRGSGAKGTSPYMENTVLSFINATRTADVTHVELDVQLTRDGVPVIFHDFHVPLKMKDEKPSCMVPICSMTSQQFIDLDQAVLSADDTSYLSDDDSSSRPRTSDRATFQKPRARVELGGPVKDLMPRLADICNECPVEVGLMIELKYPTAEYLEECKIHYPNRNLFADRVLETVLETEGNSRRSIIFLSFDADLAMIFRAKQSRYPVYFLSEEYGDNSGDPTTEYHDWRSIRAENAVDFAKAASLHGNVFFVDVLLQKPYLAERAHQNGLFLMTYGKANSNTAIVEKQLKLKVDGVIADNVNLLTTELLGTEANESEEEKTTKSSSDTPTSDILTKRSTSKASSVTSLNEVESGSSPPAPGESMTA</sequence>
<proteinExistence type="predicted"/>
<dbReference type="Gene3D" id="3.20.20.190">
    <property type="entry name" value="Phosphatidylinositol (PI) phosphodiesterase"/>
    <property type="match status" value="1"/>
</dbReference>
<feature type="compositionally biased region" description="Low complexity" evidence="2">
    <location>
        <begin position="545"/>
        <end position="559"/>
    </location>
</feature>
<name>A0A7S3A7I2_9RHOD</name>
<dbReference type="EMBL" id="HBHW01039377">
    <property type="protein sequence ID" value="CAE0062199.1"/>
    <property type="molecule type" value="Transcribed_RNA"/>
</dbReference>
<dbReference type="GO" id="GO:0046475">
    <property type="term" value="P:glycerophospholipid catabolic process"/>
    <property type="evidence" value="ECO:0007669"/>
    <property type="project" value="TreeGrafter"/>
</dbReference>
<dbReference type="Pfam" id="PF03009">
    <property type="entry name" value="GDPD"/>
    <property type="match status" value="1"/>
</dbReference>
<feature type="region of interest" description="Disordered" evidence="2">
    <location>
        <begin position="502"/>
        <end position="559"/>
    </location>
</feature>
<accession>A0A7S3A7I2</accession>
<evidence type="ECO:0000256" key="2">
    <source>
        <dbReference type="SAM" id="MobiDB-lite"/>
    </source>
</evidence>
<dbReference type="PANTHER" id="PTHR22958">
    <property type="entry name" value="GLYCEROPHOSPHORYL DIESTER PHOSPHODIESTERASE"/>
    <property type="match status" value="1"/>
</dbReference>
<evidence type="ECO:0000313" key="4">
    <source>
        <dbReference type="EMBL" id="CAE0062199.1"/>
    </source>
</evidence>
<protein>
    <recommendedName>
        <fullName evidence="3">GP-PDE domain-containing protein</fullName>
    </recommendedName>
</protein>
<feature type="compositionally biased region" description="Polar residues" evidence="2">
    <location>
        <begin position="525"/>
        <end position="543"/>
    </location>
</feature>
<organism evidence="4">
    <name type="scientific">Rhodosorus marinus</name>
    <dbReference type="NCBI Taxonomy" id="101924"/>
    <lineage>
        <taxon>Eukaryota</taxon>
        <taxon>Rhodophyta</taxon>
        <taxon>Stylonematophyceae</taxon>
        <taxon>Stylonematales</taxon>
        <taxon>Stylonemataceae</taxon>
        <taxon>Rhodosorus</taxon>
    </lineage>
</organism>
<dbReference type="InterPro" id="IPR030395">
    <property type="entry name" value="GP_PDE_dom"/>
</dbReference>
<dbReference type="InterPro" id="IPR051578">
    <property type="entry name" value="GDPD"/>
</dbReference>
<dbReference type="AlphaFoldDB" id="A0A7S3A7I2"/>
<feature type="domain" description="GP-PDE" evidence="3">
    <location>
        <begin position="189"/>
        <end position="501"/>
    </location>
</feature>
<keyword evidence="1" id="KW-0378">Hydrolase</keyword>
<dbReference type="GO" id="GO:0008081">
    <property type="term" value="F:phosphoric diester hydrolase activity"/>
    <property type="evidence" value="ECO:0007669"/>
    <property type="project" value="InterPro"/>
</dbReference>
<evidence type="ECO:0000259" key="3">
    <source>
        <dbReference type="PROSITE" id="PS51704"/>
    </source>
</evidence>
<gene>
    <name evidence="4" type="ORF">RMAR00112_LOCUS30268</name>
</gene>
<dbReference type="PANTHER" id="PTHR22958:SF1">
    <property type="entry name" value="GLYCEROPHOSPHOCHOLINE PHOSPHODIESTERASE GPCPD1"/>
    <property type="match status" value="1"/>
</dbReference>
<dbReference type="SUPFAM" id="SSF51695">
    <property type="entry name" value="PLC-like phosphodiesterases"/>
    <property type="match status" value="1"/>
</dbReference>
<reference evidence="4" key="1">
    <citation type="submission" date="2021-01" db="EMBL/GenBank/DDBJ databases">
        <authorList>
            <person name="Corre E."/>
            <person name="Pelletier E."/>
            <person name="Niang G."/>
            <person name="Scheremetjew M."/>
            <person name="Finn R."/>
            <person name="Kale V."/>
            <person name="Holt S."/>
            <person name="Cochrane G."/>
            <person name="Meng A."/>
            <person name="Brown T."/>
            <person name="Cohen L."/>
        </authorList>
    </citation>
    <scope>NUCLEOTIDE SEQUENCE</scope>
    <source>
        <strain evidence="4">CCMP 769</strain>
    </source>
</reference>
<evidence type="ECO:0000256" key="1">
    <source>
        <dbReference type="ARBA" id="ARBA00022801"/>
    </source>
</evidence>
<dbReference type="InterPro" id="IPR017946">
    <property type="entry name" value="PLC-like_Pdiesterase_TIM-brl"/>
</dbReference>
<dbReference type="PROSITE" id="PS51704">
    <property type="entry name" value="GP_PDE"/>
    <property type="match status" value="1"/>
</dbReference>